<organism evidence="1 2">
    <name type="scientific">Prorocentrum cordatum</name>
    <dbReference type="NCBI Taxonomy" id="2364126"/>
    <lineage>
        <taxon>Eukaryota</taxon>
        <taxon>Sar</taxon>
        <taxon>Alveolata</taxon>
        <taxon>Dinophyceae</taxon>
        <taxon>Prorocentrales</taxon>
        <taxon>Prorocentraceae</taxon>
        <taxon>Prorocentrum</taxon>
    </lineage>
</organism>
<accession>A0ABN9X210</accession>
<evidence type="ECO:0000313" key="2">
    <source>
        <dbReference type="Proteomes" id="UP001189429"/>
    </source>
</evidence>
<comment type="caution">
    <text evidence="1">The sequence shown here is derived from an EMBL/GenBank/DDBJ whole genome shotgun (WGS) entry which is preliminary data.</text>
</comment>
<name>A0ABN9X210_9DINO</name>
<evidence type="ECO:0000313" key="1">
    <source>
        <dbReference type="EMBL" id="CAK0892067.1"/>
    </source>
</evidence>
<protein>
    <submittedName>
        <fullName evidence="1">Uncharacterized protein</fullName>
    </submittedName>
</protein>
<reference evidence="1" key="1">
    <citation type="submission" date="2023-10" db="EMBL/GenBank/DDBJ databases">
        <authorList>
            <person name="Chen Y."/>
            <person name="Shah S."/>
            <person name="Dougan E. K."/>
            <person name="Thang M."/>
            <person name="Chan C."/>
        </authorList>
    </citation>
    <scope>NUCLEOTIDE SEQUENCE [LARGE SCALE GENOMIC DNA]</scope>
</reference>
<sequence length="177" mass="19149">LAEDADPFELLVYPNRSADRLREAPRRCNLPLGLRPGWEGPPSPSLKKWQAKQQSLLDFLSKETGWCVTTAWIPAPDKVQSTGHDLVCIADKEVLNALGKDLQRPESPRSMMTQSTAATIPESALGALEGSARRLVPLAPSPFKRGTVVICAVNGEALDLDGPVPRGVVQTRACVVM</sequence>
<gene>
    <name evidence="1" type="ORF">PCOR1329_LOCUS71806</name>
</gene>
<proteinExistence type="predicted"/>
<dbReference type="EMBL" id="CAUYUJ010019557">
    <property type="protein sequence ID" value="CAK0892067.1"/>
    <property type="molecule type" value="Genomic_DNA"/>
</dbReference>
<feature type="non-terminal residue" evidence="1">
    <location>
        <position position="1"/>
    </location>
</feature>
<dbReference type="Proteomes" id="UP001189429">
    <property type="component" value="Unassembled WGS sequence"/>
</dbReference>
<keyword evidence="2" id="KW-1185">Reference proteome</keyword>